<proteinExistence type="predicted"/>
<dbReference type="AlphaFoldDB" id="A0A150PC55"/>
<accession>A0A150PC55</accession>
<evidence type="ECO:0000313" key="3">
    <source>
        <dbReference type="Proteomes" id="UP000075420"/>
    </source>
</evidence>
<dbReference type="PANTHER" id="PTHR43169:SF2">
    <property type="entry name" value="NAD_GMP SYNTHASE DOMAIN-CONTAINING PROTEIN"/>
    <property type="match status" value="1"/>
</dbReference>
<name>A0A150PC55_SORCE</name>
<dbReference type="PIRSF" id="PIRSF006661">
    <property type="entry name" value="PP-lp_UCP006661"/>
    <property type="match status" value="1"/>
</dbReference>
<dbReference type="EMBL" id="JELY01002216">
    <property type="protein sequence ID" value="KYF53254.1"/>
    <property type="molecule type" value="Genomic_DNA"/>
</dbReference>
<sequence>MTAPSPTPEGSPIDPKLARLRGRLRELGSVLVCYSGGVDSAFVLAVAHQELGPMAVGMTAVSPSLAPAEKEEAAAIARLIGADHRLVESSEIDDPQYVANNPDRCFHCKSELYRIAARKRSEWGLAAILNGTNTDDLGDYRPGLEAAREAGVLSPLVELGFSKADVRAGASRVGLPIWDKPAAACLSSRIPYGTSVTRERLAKIGGFEAALRGLGFRQVRVRYHDDLARIELDAGELARAAEPSMRAEIVAAGKRNGFRYVTLDLGGYRTGSHNEVLVGRALKIVS</sequence>
<dbReference type="Proteomes" id="UP000075420">
    <property type="component" value="Unassembled WGS sequence"/>
</dbReference>
<dbReference type="Gene3D" id="3.40.50.620">
    <property type="entry name" value="HUPs"/>
    <property type="match status" value="1"/>
</dbReference>
<dbReference type="CDD" id="cd01990">
    <property type="entry name" value="LarE-like"/>
    <property type="match status" value="1"/>
</dbReference>
<protein>
    <submittedName>
        <fullName evidence="2">ATP-utilizing protein</fullName>
    </submittedName>
</protein>
<gene>
    <name evidence="2" type="ORF">BE08_34530</name>
</gene>
<reference evidence="2 3" key="1">
    <citation type="submission" date="2014-02" db="EMBL/GenBank/DDBJ databases">
        <title>The small core and large imbalanced accessory genome model reveals a collaborative survival strategy of Sorangium cellulosum strains in nature.</title>
        <authorList>
            <person name="Han K."/>
            <person name="Peng R."/>
            <person name="Blom J."/>
            <person name="Li Y.-Z."/>
        </authorList>
    </citation>
    <scope>NUCLEOTIDE SEQUENCE [LARGE SCALE GENOMIC DNA]</scope>
    <source>
        <strain evidence="2 3">So0157-25</strain>
    </source>
</reference>
<comment type="caution">
    <text evidence="2">The sequence shown here is derived from an EMBL/GenBank/DDBJ whole genome shotgun (WGS) entry which is preliminary data.</text>
</comment>
<dbReference type="InterPro" id="IPR052188">
    <property type="entry name" value="Ni-pincer_cofactor_biosynth"/>
</dbReference>
<dbReference type="InterPro" id="IPR014729">
    <property type="entry name" value="Rossmann-like_a/b/a_fold"/>
</dbReference>
<dbReference type="InterPro" id="IPR005232">
    <property type="entry name" value="LarE"/>
</dbReference>
<dbReference type="SUPFAM" id="SSF52402">
    <property type="entry name" value="Adenine nucleotide alpha hydrolases-like"/>
    <property type="match status" value="1"/>
</dbReference>
<feature type="active site" description="Nucleophile and sulfur donor" evidence="1">
    <location>
        <position position="185"/>
    </location>
</feature>
<dbReference type="NCBIfam" id="TIGR00268">
    <property type="entry name" value="ATP-dependent sacrificial sulfur transferase LarE"/>
    <property type="match status" value="1"/>
</dbReference>
<dbReference type="GO" id="GO:0016783">
    <property type="term" value="F:sulfurtransferase activity"/>
    <property type="evidence" value="ECO:0007669"/>
    <property type="project" value="InterPro"/>
</dbReference>
<organism evidence="2 3">
    <name type="scientific">Sorangium cellulosum</name>
    <name type="common">Polyangium cellulosum</name>
    <dbReference type="NCBI Taxonomy" id="56"/>
    <lineage>
        <taxon>Bacteria</taxon>
        <taxon>Pseudomonadati</taxon>
        <taxon>Myxococcota</taxon>
        <taxon>Polyangia</taxon>
        <taxon>Polyangiales</taxon>
        <taxon>Polyangiaceae</taxon>
        <taxon>Sorangium</taxon>
    </lineage>
</organism>
<dbReference type="PANTHER" id="PTHR43169">
    <property type="entry name" value="EXSB FAMILY PROTEIN"/>
    <property type="match status" value="1"/>
</dbReference>
<evidence type="ECO:0000313" key="2">
    <source>
        <dbReference type="EMBL" id="KYF53254.1"/>
    </source>
</evidence>
<evidence type="ECO:0000256" key="1">
    <source>
        <dbReference type="PIRSR" id="PIRSR006661-1"/>
    </source>
</evidence>